<evidence type="ECO:0000256" key="8">
    <source>
        <dbReference type="ARBA" id="ARBA00022917"/>
    </source>
</evidence>
<dbReference type="HAMAP" id="MF_00127">
    <property type="entry name" value="His_tRNA_synth"/>
    <property type="match status" value="1"/>
</dbReference>
<evidence type="ECO:0000256" key="6">
    <source>
        <dbReference type="ARBA" id="ARBA00022741"/>
    </source>
</evidence>
<dbReference type="SUPFAM" id="SSF52954">
    <property type="entry name" value="Class II aaRS ABD-related"/>
    <property type="match status" value="1"/>
</dbReference>
<dbReference type="Proteomes" id="UP000613002">
    <property type="component" value="Unassembled WGS sequence"/>
</dbReference>
<feature type="binding site" evidence="12">
    <location>
        <position position="131"/>
    </location>
    <ligand>
        <name>L-histidine</name>
        <dbReference type="ChEBI" id="CHEBI:57595"/>
    </ligand>
</feature>
<evidence type="ECO:0000256" key="2">
    <source>
        <dbReference type="ARBA" id="ARBA00008226"/>
    </source>
</evidence>
<evidence type="ECO:0000256" key="4">
    <source>
        <dbReference type="ARBA" id="ARBA00022490"/>
    </source>
</evidence>
<dbReference type="GO" id="GO:0005524">
    <property type="term" value="F:ATP binding"/>
    <property type="evidence" value="ECO:0007669"/>
    <property type="project" value="UniProtKB-UniRule"/>
</dbReference>
<accession>A0A6G9J0Q1</accession>
<dbReference type="GO" id="GO:0140096">
    <property type="term" value="F:catalytic activity, acting on a protein"/>
    <property type="evidence" value="ECO:0007669"/>
    <property type="project" value="UniProtKB-ARBA"/>
</dbReference>
<feature type="binding site" evidence="12">
    <location>
        <position position="258"/>
    </location>
    <ligand>
        <name>L-histidine</name>
        <dbReference type="ChEBI" id="CHEBI:57595"/>
    </ligand>
</feature>
<dbReference type="PANTHER" id="PTHR43707:SF1">
    <property type="entry name" value="HISTIDINE--TRNA LIGASE, MITOCHONDRIAL-RELATED"/>
    <property type="match status" value="1"/>
</dbReference>
<keyword evidence="9 11" id="KW-0030">Aminoacyl-tRNA synthetase</keyword>
<keyword evidence="5 11" id="KW-0436">Ligase</keyword>
<organism evidence="13 14">
    <name type="scientific">Parageobacillus toebii NBRC 107807</name>
    <dbReference type="NCBI Taxonomy" id="1223503"/>
    <lineage>
        <taxon>Bacteria</taxon>
        <taxon>Bacillati</taxon>
        <taxon>Bacillota</taxon>
        <taxon>Bacilli</taxon>
        <taxon>Bacillales</taxon>
        <taxon>Anoxybacillaceae</taxon>
        <taxon>Parageobacillus</taxon>
    </lineage>
</organism>
<keyword evidence="14" id="KW-1185">Reference proteome</keyword>
<keyword evidence="6 11" id="KW-0547">Nucleotide-binding</keyword>
<feature type="binding site" evidence="12">
    <location>
        <position position="113"/>
    </location>
    <ligand>
        <name>L-histidine</name>
        <dbReference type="ChEBI" id="CHEBI:57595"/>
    </ligand>
</feature>
<dbReference type="PANTHER" id="PTHR43707">
    <property type="entry name" value="HISTIDYL-TRNA SYNTHETASE"/>
    <property type="match status" value="1"/>
</dbReference>
<proteinExistence type="inferred from homology"/>
<dbReference type="Gene3D" id="3.40.50.800">
    <property type="entry name" value="Anticodon-binding domain"/>
    <property type="match status" value="1"/>
</dbReference>
<dbReference type="FunFam" id="3.30.930.10:FF:000005">
    <property type="entry name" value="Histidine--tRNA ligase"/>
    <property type="match status" value="1"/>
</dbReference>
<dbReference type="GO" id="GO:0004821">
    <property type="term" value="F:histidine-tRNA ligase activity"/>
    <property type="evidence" value="ECO:0007669"/>
    <property type="project" value="UniProtKB-UniRule"/>
</dbReference>
<comment type="subunit">
    <text evidence="3 11">Homodimer.</text>
</comment>
<dbReference type="EMBL" id="JACICZ010000001">
    <property type="protein sequence ID" value="MBB3867561.1"/>
    <property type="molecule type" value="Genomic_DNA"/>
</dbReference>
<sequence>MAFQIPRGTQDILPGEVEKWQYVEKIARDICKRYNYHEIRTPIFEHTELFLRGVGDTTDIVQKEMYTFEDRAGRSMTLRPEGTAPVVRSFVENKMYGNPNQPIKLYYIGPMFRYERPQAGRFRQFVQFGVEAIGSNDPAIDAEVIAMAMELYRSLGLKKLRLVINSLGDVETRKAHRQALIDHFKSRIHELCEDCQVRLEKNPLRILDCKKDRDHELMATAPSILDYLNDESRHYFEKVKAYLTKLGIPFEVDPRLVRGLDYYYHTTFEIMSDAEGFGAITTLCGGGRYSGLVQEIGGPETPGIGFALSIERLLAALEAEGITLPISEGIDCYVVAVGEKAKDESILLVHKLRKAGIVADKDYQDRKIKAQLKSADRLNAKFVAILGDDELAKEVINIKEMSTGEQTEVPLHSVVDYLKERLSQEG</sequence>
<comment type="caution">
    <text evidence="13">The sequence shown here is derived from an EMBL/GenBank/DDBJ whole genome shotgun (WGS) entry which is preliminary data.</text>
</comment>
<dbReference type="PIRSF" id="PIRSF001549">
    <property type="entry name" value="His-tRNA_synth"/>
    <property type="match status" value="1"/>
</dbReference>
<dbReference type="InterPro" id="IPR006195">
    <property type="entry name" value="aa-tRNA-synth_II"/>
</dbReference>
<dbReference type="InterPro" id="IPR045864">
    <property type="entry name" value="aa-tRNA-synth_II/BPL/LPL"/>
</dbReference>
<dbReference type="InterPro" id="IPR036621">
    <property type="entry name" value="Anticodon-bd_dom_sf"/>
</dbReference>
<evidence type="ECO:0000256" key="5">
    <source>
        <dbReference type="ARBA" id="ARBA00022598"/>
    </source>
</evidence>
<dbReference type="InterPro" id="IPR015807">
    <property type="entry name" value="His-tRNA-ligase"/>
</dbReference>
<evidence type="ECO:0000256" key="11">
    <source>
        <dbReference type="HAMAP-Rule" id="MF_00127"/>
    </source>
</evidence>
<dbReference type="GeneID" id="94899279"/>
<evidence type="ECO:0000313" key="13">
    <source>
        <dbReference type="EMBL" id="MBB3867561.1"/>
    </source>
</evidence>
<dbReference type="InterPro" id="IPR004154">
    <property type="entry name" value="Anticodon-bd"/>
</dbReference>
<dbReference type="SUPFAM" id="SSF55681">
    <property type="entry name" value="Class II aaRS and biotin synthetases"/>
    <property type="match status" value="1"/>
</dbReference>
<dbReference type="CDD" id="cd00773">
    <property type="entry name" value="HisRS-like_core"/>
    <property type="match status" value="1"/>
</dbReference>
<evidence type="ECO:0000313" key="14">
    <source>
        <dbReference type="Proteomes" id="UP000613002"/>
    </source>
</evidence>
<keyword evidence="4 11" id="KW-0963">Cytoplasm</keyword>
<dbReference type="AlphaFoldDB" id="A0A6G9J0Q1"/>
<dbReference type="PROSITE" id="PS50862">
    <property type="entry name" value="AA_TRNA_LIGASE_II"/>
    <property type="match status" value="1"/>
</dbReference>
<evidence type="ECO:0000256" key="1">
    <source>
        <dbReference type="ARBA" id="ARBA00004496"/>
    </source>
</evidence>
<dbReference type="InterPro" id="IPR041715">
    <property type="entry name" value="HisRS-like_core"/>
</dbReference>
<dbReference type="GO" id="GO:0005737">
    <property type="term" value="C:cytoplasm"/>
    <property type="evidence" value="ECO:0007669"/>
    <property type="project" value="UniProtKB-SubCell"/>
</dbReference>
<comment type="catalytic activity">
    <reaction evidence="10 11">
        <text>tRNA(His) + L-histidine + ATP = L-histidyl-tRNA(His) + AMP + diphosphate + H(+)</text>
        <dbReference type="Rhea" id="RHEA:17313"/>
        <dbReference type="Rhea" id="RHEA-COMP:9665"/>
        <dbReference type="Rhea" id="RHEA-COMP:9689"/>
        <dbReference type="ChEBI" id="CHEBI:15378"/>
        <dbReference type="ChEBI" id="CHEBI:30616"/>
        <dbReference type="ChEBI" id="CHEBI:33019"/>
        <dbReference type="ChEBI" id="CHEBI:57595"/>
        <dbReference type="ChEBI" id="CHEBI:78442"/>
        <dbReference type="ChEBI" id="CHEBI:78527"/>
        <dbReference type="ChEBI" id="CHEBI:456215"/>
        <dbReference type="EC" id="6.1.1.21"/>
    </reaction>
</comment>
<reference evidence="13 14" key="1">
    <citation type="submission" date="2020-08" db="EMBL/GenBank/DDBJ databases">
        <title>Genomic Encyclopedia of Type Strains, Phase IV (KMG-IV): sequencing the most valuable type-strain genomes for metagenomic binning, comparative biology and taxonomic classification.</title>
        <authorList>
            <person name="Goeker M."/>
        </authorList>
    </citation>
    <scope>NUCLEOTIDE SEQUENCE [LARGE SCALE GENOMIC DNA]</scope>
    <source>
        <strain evidence="13 14">DSM 14590</strain>
    </source>
</reference>
<dbReference type="CDD" id="cd00859">
    <property type="entry name" value="HisRS_anticodon"/>
    <property type="match status" value="1"/>
</dbReference>
<feature type="binding site" evidence="12">
    <location>
        <begin position="81"/>
        <end position="83"/>
    </location>
    <ligand>
        <name>L-histidine</name>
        <dbReference type="ChEBI" id="CHEBI:57595"/>
    </ligand>
</feature>
<evidence type="ECO:0000256" key="12">
    <source>
        <dbReference type="PIRSR" id="PIRSR001549-1"/>
    </source>
</evidence>
<name>A0A6G9J0Q1_9BACL</name>
<dbReference type="InterPro" id="IPR033656">
    <property type="entry name" value="HisRS_anticodon"/>
</dbReference>
<evidence type="ECO:0000256" key="10">
    <source>
        <dbReference type="ARBA" id="ARBA00047639"/>
    </source>
</evidence>
<dbReference type="NCBIfam" id="TIGR00442">
    <property type="entry name" value="hisS"/>
    <property type="match status" value="1"/>
</dbReference>
<protein>
    <recommendedName>
        <fullName evidence="11">Histidine--tRNA ligase</fullName>
        <ecNumber evidence="11">6.1.1.21</ecNumber>
    </recommendedName>
    <alternativeName>
        <fullName evidence="11">Histidyl-tRNA synthetase</fullName>
        <shortName evidence="11">HisRS</shortName>
    </alternativeName>
</protein>
<comment type="similarity">
    <text evidence="2 11">Belongs to the class-II aminoacyl-tRNA synthetase family.</text>
</comment>
<evidence type="ECO:0000256" key="7">
    <source>
        <dbReference type="ARBA" id="ARBA00022840"/>
    </source>
</evidence>
<comment type="subcellular location">
    <subcellularLocation>
        <location evidence="1 11">Cytoplasm</location>
    </subcellularLocation>
</comment>
<feature type="binding site" evidence="12">
    <location>
        <position position="127"/>
    </location>
    <ligand>
        <name>L-histidine</name>
        <dbReference type="ChEBI" id="CHEBI:57595"/>
    </ligand>
</feature>
<dbReference type="GO" id="GO:0016740">
    <property type="term" value="F:transferase activity"/>
    <property type="evidence" value="ECO:0007669"/>
    <property type="project" value="UniProtKB-ARBA"/>
</dbReference>
<dbReference type="InterPro" id="IPR004516">
    <property type="entry name" value="HisRS/HisZ"/>
</dbReference>
<dbReference type="RefSeq" id="WP_062753012.1">
    <property type="nucleotide sequence ID" value="NZ_BDAQ01000001.1"/>
</dbReference>
<keyword evidence="7 11" id="KW-0067">ATP-binding</keyword>
<evidence type="ECO:0000256" key="3">
    <source>
        <dbReference type="ARBA" id="ARBA00011738"/>
    </source>
</evidence>
<feature type="binding site" evidence="12">
    <location>
        <begin position="262"/>
        <end position="263"/>
    </location>
    <ligand>
        <name>L-histidine</name>
        <dbReference type="ChEBI" id="CHEBI:57595"/>
    </ligand>
</feature>
<keyword evidence="8 11" id="KW-0648">Protein biosynthesis</keyword>
<dbReference type="Pfam" id="PF03129">
    <property type="entry name" value="HGTP_anticodon"/>
    <property type="match status" value="1"/>
</dbReference>
<dbReference type="EC" id="6.1.1.21" evidence="11"/>
<evidence type="ECO:0000256" key="9">
    <source>
        <dbReference type="ARBA" id="ARBA00023146"/>
    </source>
</evidence>
<gene>
    <name evidence="11" type="primary">hisS</name>
    <name evidence="13" type="ORF">HNR78_000435</name>
</gene>
<dbReference type="Pfam" id="PF13393">
    <property type="entry name" value="tRNA-synt_His"/>
    <property type="match status" value="1"/>
</dbReference>
<dbReference type="Gene3D" id="3.30.930.10">
    <property type="entry name" value="Bira Bifunctional Protein, Domain 2"/>
    <property type="match status" value="1"/>
</dbReference>
<dbReference type="GO" id="GO:0006427">
    <property type="term" value="P:histidyl-tRNA aminoacylation"/>
    <property type="evidence" value="ECO:0007669"/>
    <property type="project" value="UniProtKB-UniRule"/>
</dbReference>